<gene>
    <name evidence="13" type="ORF">LAZ67_19002746</name>
</gene>
<keyword evidence="2" id="KW-0812">Transmembrane</keyword>
<evidence type="ECO:0000256" key="4">
    <source>
        <dbReference type="ARBA" id="ARBA00022737"/>
    </source>
</evidence>
<dbReference type="SUPFAM" id="SSF49265">
    <property type="entry name" value="Fibronectin type III"/>
    <property type="match status" value="1"/>
</dbReference>
<dbReference type="InterPro" id="IPR036116">
    <property type="entry name" value="FN3_sf"/>
</dbReference>
<evidence type="ECO:0000256" key="10">
    <source>
        <dbReference type="ARBA" id="ARBA00023319"/>
    </source>
</evidence>
<reference evidence="13 14" key="1">
    <citation type="submission" date="2022-01" db="EMBL/GenBank/DDBJ databases">
        <title>A chromosomal length assembly of Cordylochernes scorpioides.</title>
        <authorList>
            <person name="Zeh D."/>
            <person name="Zeh J."/>
        </authorList>
    </citation>
    <scope>NUCLEOTIDE SEQUENCE [LARGE SCALE GENOMIC DNA]</scope>
    <source>
        <strain evidence="13">IN4F17</strain>
        <tissue evidence="13">Whole Body</tissue>
    </source>
</reference>
<keyword evidence="14" id="KW-1185">Reference proteome</keyword>
<dbReference type="CDD" id="cd00096">
    <property type="entry name" value="Ig"/>
    <property type="match status" value="1"/>
</dbReference>
<feature type="domain" description="Ig-like" evidence="11">
    <location>
        <begin position="1"/>
        <end position="67"/>
    </location>
</feature>
<keyword evidence="9" id="KW-0325">Glycoprotein</keyword>
<accession>A0ABY6LNL4</accession>
<dbReference type="PANTHER" id="PTHR44170:SF33">
    <property type="entry name" value="BROTHER OF IHOG, ISOFORM G-RELATED"/>
    <property type="match status" value="1"/>
</dbReference>
<dbReference type="InterPro" id="IPR007110">
    <property type="entry name" value="Ig-like_dom"/>
</dbReference>
<keyword evidence="3" id="KW-0732">Signal</keyword>
<evidence type="ECO:0000313" key="13">
    <source>
        <dbReference type="EMBL" id="UYV81090.1"/>
    </source>
</evidence>
<evidence type="ECO:0000256" key="2">
    <source>
        <dbReference type="ARBA" id="ARBA00022692"/>
    </source>
</evidence>
<evidence type="ECO:0000256" key="3">
    <source>
        <dbReference type="ARBA" id="ARBA00022729"/>
    </source>
</evidence>
<proteinExistence type="predicted"/>
<dbReference type="Proteomes" id="UP001235939">
    <property type="component" value="Chromosome 19"/>
</dbReference>
<evidence type="ECO:0000256" key="9">
    <source>
        <dbReference type="ARBA" id="ARBA00023180"/>
    </source>
</evidence>
<evidence type="ECO:0000256" key="7">
    <source>
        <dbReference type="ARBA" id="ARBA00023136"/>
    </source>
</evidence>
<evidence type="ECO:0000259" key="11">
    <source>
        <dbReference type="PROSITE" id="PS50835"/>
    </source>
</evidence>
<evidence type="ECO:0000256" key="6">
    <source>
        <dbReference type="ARBA" id="ARBA00022989"/>
    </source>
</evidence>
<dbReference type="Pfam" id="PF07679">
    <property type="entry name" value="I-set"/>
    <property type="match status" value="1"/>
</dbReference>
<dbReference type="Gene3D" id="2.60.40.10">
    <property type="entry name" value="Immunoglobulins"/>
    <property type="match status" value="3"/>
</dbReference>
<evidence type="ECO:0000256" key="5">
    <source>
        <dbReference type="ARBA" id="ARBA00022974"/>
    </source>
</evidence>
<evidence type="ECO:0000256" key="8">
    <source>
        <dbReference type="ARBA" id="ARBA00023157"/>
    </source>
</evidence>
<dbReference type="InterPro" id="IPR003598">
    <property type="entry name" value="Ig_sub2"/>
</dbReference>
<dbReference type="InterPro" id="IPR036179">
    <property type="entry name" value="Ig-like_dom_sf"/>
</dbReference>
<keyword evidence="6" id="KW-1133">Transmembrane helix</keyword>
<dbReference type="CDD" id="cd00063">
    <property type="entry name" value="FN3"/>
    <property type="match status" value="2"/>
</dbReference>
<name>A0ABY6LNL4_9ARAC</name>
<dbReference type="EMBL" id="CP092881">
    <property type="protein sequence ID" value="UYV81090.1"/>
    <property type="molecule type" value="Genomic_DNA"/>
</dbReference>
<dbReference type="PROSITE" id="PS50835">
    <property type="entry name" value="IG_LIKE"/>
    <property type="match status" value="1"/>
</dbReference>
<comment type="subcellular location">
    <subcellularLocation>
        <location evidence="1">Membrane</location>
    </subcellularLocation>
</comment>
<sequence length="276" mass="30464">MFHCNTRGHPEPVITWIHNGKKITTGPHYHIEGRSLTVEDVTEAQSGIYQCFASNELGSTSAAGLLSVVLAGGQVVDAPEVTQLTDTSAMLRWEVPHNDGLKIHFFRVQYKRDDGEWETAEEEIPGHLMVHSISGLTAQKNYRFRIVAVYSNHDNLPGPLSQRFKLTSVPAALKPSQKPHLTLALAISMSAIELSWETKRVLQYEDKGQVGVSGFMVYYRAVSSAGEYSQVYVQRHSSNSAVVSHLLPGTGYEFKLQAFNDVGTSDFSNILAATTK</sequence>
<keyword evidence="5" id="KW-0654">Proteoglycan</keyword>
<evidence type="ECO:0000256" key="1">
    <source>
        <dbReference type="ARBA" id="ARBA00004370"/>
    </source>
</evidence>
<protein>
    <submittedName>
        <fullName evidence="13">Uncharacterized protein</fullName>
    </submittedName>
</protein>
<dbReference type="Pfam" id="PF00041">
    <property type="entry name" value="fn3"/>
    <property type="match status" value="2"/>
</dbReference>
<evidence type="ECO:0000313" key="14">
    <source>
        <dbReference type="Proteomes" id="UP001235939"/>
    </source>
</evidence>
<feature type="domain" description="Fibronectin type-III" evidence="12">
    <location>
        <begin position="175"/>
        <end position="276"/>
    </location>
</feature>
<dbReference type="InterPro" id="IPR013098">
    <property type="entry name" value="Ig_I-set"/>
</dbReference>
<organism evidence="13 14">
    <name type="scientific">Cordylochernes scorpioides</name>
    <dbReference type="NCBI Taxonomy" id="51811"/>
    <lineage>
        <taxon>Eukaryota</taxon>
        <taxon>Metazoa</taxon>
        <taxon>Ecdysozoa</taxon>
        <taxon>Arthropoda</taxon>
        <taxon>Chelicerata</taxon>
        <taxon>Arachnida</taxon>
        <taxon>Pseudoscorpiones</taxon>
        <taxon>Cheliferoidea</taxon>
        <taxon>Chernetidae</taxon>
        <taxon>Cordylochernes</taxon>
    </lineage>
</organism>
<feature type="domain" description="Fibronectin type-III" evidence="12">
    <location>
        <begin position="75"/>
        <end position="171"/>
    </location>
</feature>
<dbReference type="PROSITE" id="PS50853">
    <property type="entry name" value="FN3"/>
    <property type="match status" value="2"/>
</dbReference>
<dbReference type="InterPro" id="IPR013783">
    <property type="entry name" value="Ig-like_fold"/>
</dbReference>
<dbReference type="SMART" id="SM00408">
    <property type="entry name" value="IGc2"/>
    <property type="match status" value="1"/>
</dbReference>
<dbReference type="InterPro" id="IPR003961">
    <property type="entry name" value="FN3_dom"/>
</dbReference>
<evidence type="ECO:0000259" key="12">
    <source>
        <dbReference type="PROSITE" id="PS50853"/>
    </source>
</evidence>
<keyword evidence="8" id="KW-1015">Disulfide bond</keyword>
<keyword evidence="7" id="KW-0472">Membrane</keyword>
<dbReference type="SMART" id="SM00060">
    <property type="entry name" value="FN3"/>
    <property type="match status" value="2"/>
</dbReference>
<feature type="non-terminal residue" evidence="13">
    <location>
        <position position="1"/>
    </location>
</feature>
<dbReference type="PANTHER" id="PTHR44170">
    <property type="entry name" value="PROTEIN SIDEKICK"/>
    <property type="match status" value="1"/>
</dbReference>
<dbReference type="SUPFAM" id="SSF48726">
    <property type="entry name" value="Immunoglobulin"/>
    <property type="match status" value="1"/>
</dbReference>
<keyword evidence="4" id="KW-0677">Repeat</keyword>
<keyword evidence="10" id="KW-0393">Immunoglobulin domain</keyword>